<evidence type="ECO:0000256" key="3">
    <source>
        <dbReference type="ARBA" id="ARBA00022840"/>
    </source>
</evidence>
<dbReference type="PANTHER" id="PTHR47186:SF3">
    <property type="entry name" value="OS09G0267800 PROTEIN"/>
    <property type="match status" value="1"/>
</dbReference>
<evidence type="ECO:0000256" key="1">
    <source>
        <dbReference type="ARBA" id="ARBA00022741"/>
    </source>
</evidence>
<feature type="domain" description="R13L1/DRL21-like LRR repeat region" evidence="5">
    <location>
        <begin position="498"/>
        <end position="563"/>
    </location>
</feature>
<evidence type="ECO:0000259" key="5">
    <source>
        <dbReference type="Pfam" id="PF25019"/>
    </source>
</evidence>
<organism evidence="6 7">
    <name type="scientific">Lithospermum erythrorhizon</name>
    <name type="common">Purple gromwell</name>
    <name type="synonym">Lithospermum officinale var. erythrorhizon</name>
    <dbReference type="NCBI Taxonomy" id="34254"/>
    <lineage>
        <taxon>Eukaryota</taxon>
        <taxon>Viridiplantae</taxon>
        <taxon>Streptophyta</taxon>
        <taxon>Embryophyta</taxon>
        <taxon>Tracheophyta</taxon>
        <taxon>Spermatophyta</taxon>
        <taxon>Magnoliopsida</taxon>
        <taxon>eudicotyledons</taxon>
        <taxon>Gunneridae</taxon>
        <taxon>Pentapetalae</taxon>
        <taxon>asterids</taxon>
        <taxon>lamiids</taxon>
        <taxon>Boraginales</taxon>
        <taxon>Boraginaceae</taxon>
        <taxon>Boraginoideae</taxon>
        <taxon>Lithospermeae</taxon>
        <taxon>Lithospermum</taxon>
    </lineage>
</organism>
<dbReference type="Proteomes" id="UP001454036">
    <property type="component" value="Unassembled WGS sequence"/>
</dbReference>
<protein>
    <submittedName>
        <fullName evidence="6">Uncharacterized protein</fullName>
    </submittedName>
</protein>
<evidence type="ECO:0000259" key="4">
    <source>
        <dbReference type="Pfam" id="PF23559"/>
    </source>
</evidence>
<keyword evidence="3" id="KW-0067">ATP-binding</keyword>
<evidence type="ECO:0000256" key="2">
    <source>
        <dbReference type="ARBA" id="ARBA00022821"/>
    </source>
</evidence>
<dbReference type="Pfam" id="PF23559">
    <property type="entry name" value="WHD_DRP"/>
    <property type="match status" value="1"/>
</dbReference>
<keyword evidence="7" id="KW-1185">Reference proteome</keyword>
<sequence length="604" mass="68392">MYCSVLPKNCLMERENVIQIWVAQGLINSLSNEQTLEATRDLYFNFLLQTSLLGEPGYDDFANVKTCKMHDLVHDFASHISRDYCSNMNLGYVTDATEVEVVDPSVNFQRLRALHLLPEKFINLKNLSHVYGYLHIPRMGELVNLQTLPSLTVNGEKGFGMQELETLDNLKGKLISYDIQNVMSREEASRSNLSRKFGISILELHWDLYMKGKCSPNELLEVLKPHSNLTVLSITGFSGHTFPSWMVASNHLRNLVRIKLRSCDHCVEVLALRHLPNLQLVEIHGMDYVKCIGPEFYGLNELDSTAAVFPSLRKLSLCMPNLEKWPGVRNSSLSSPRIVFPRIQELILDLCRSLTDLPETDCFHSLSHLTISNCCKLVSLPNWIQGLVSIENFTLSDGSLNYLPEMNNLVSLQIVSITFFIHSCYILNALPELSNVSALRKLDISGCLNIVSFPNVPSGLHSLRIDCCRRIKVIPAGLEACNFLEKVCITGCSSLESLDGLQHLSNLKRLEIGEFLESLDYFPWQILFHFQNLESLKLIGWSRLKSLPDLQRLPALRELIIENFNMLEVFTVWDCPLLKERCDGSGPECHKISHIPSIGILDGF</sequence>
<evidence type="ECO:0000313" key="7">
    <source>
        <dbReference type="Proteomes" id="UP001454036"/>
    </source>
</evidence>
<accession>A0AAV3QA44</accession>
<dbReference type="Pfam" id="PF25019">
    <property type="entry name" value="LRR_R13L1-DRL21"/>
    <property type="match status" value="2"/>
</dbReference>
<dbReference type="InterPro" id="IPR058922">
    <property type="entry name" value="WHD_DRP"/>
</dbReference>
<dbReference type="EMBL" id="BAABME010020089">
    <property type="protein sequence ID" value="GAA0159333.1"/>
    <property type="molecule type" value="Genomic_DNA"/>
</dbReference>
<dbReference type="InterPro" id="IPR056789">
    <property type="entry name" value="LRR_R13L1-DRL21"/>
</dbReference>
<dbReference type="Gene3D" id="3.80.10.10">
    <property type="entry name" value="Ribonuclease Inhibitor"/>
    <property type="match status" value="3"/>
</dbReference>
<proteinExistence type="predicted"/>
<keyword evidence="1" id="KW-0547">Nucleotide-binding</keyword>
<reference evidence="6 7" key="1">
    <citation type="submission" date="2024-01" db="EMBL/GenBank/DDBJ databases">
        <title>The complete chloroplast genome sequence of Lithospermum erythrorhizon: insights into the phylogenetic relationship among Boraginaceae species and the maternal lineages of purple gromwells.</title>
        <authorList>
            <person name="Okada T."/>
            <person name="Watanabe K."/>
        </authorList>
    </citation>
    <scope>NUCLEOTIDE SEQUENCE [LARGE SCALE GENOMIC DNA]</scope>
</reference>
<feature type="domain" description="Disease resistance protein winged helix" evidence="4">
    <location>
        <begin position="6"/>
        <end position="77"/>
    </location>
</feature>
<dbReference type="Gene3D" id="1.10.10.10">
    <property type="entry name" value="Winged helix-like DNA-binding domain superfamily/Winged helix DNA-binding domain"/>
    <property type="match status" value="1"/>
</dbReference>
<comment type="caution">
    <text evidence="6">The sequence shown here is derived from an EMBL/GenBank/DDBJ whole genome shotgun (WGS) entry which is preliminary data.</text>
</comment>
<dbReference type="InterPro" id="IPR036388">
    <property type="entry name" value="WH-like_DNA-bd_sf"/>
</dbReference>
<gene>
    <name evidence="6" type="ORF">LIER_38845</name>
</gene>
<dbReference type="GO" id="GO:0006952">
    <property type="term" value="P:defense response"/>
    <property type="evidence" value="ECO:0007669"/>
    <property type="project" value="UniProtKB-KW"/>
</dbReference>
<dbReference type="PANTHER" id="PTHR47186">
    <property type="entry name" value="LEUCINE-RICH REPEAT-CONTAINING PROTEIN 57"/>
    <property type="match status" value="1"/>
</dbReference>
<dbReference type="InterPro" id="IPR032675">
    <property type="entry name" value="LRR_dom_sf"/>
</dbReference>
<evidence type="ECO:0000313" key="6">
    <source>
        <dbReference type="EMBL" id="GAA0159333.1"/>
    </source>
</evidence>
<feature type="domain" description="R13L1/DRL21-like LRR repeat region" evidence="5">
    <location>
        <begin position="161"/>
        <end position="286"/>
    </location>
</feature>
<dbReference type="SUPFAM" id="SSF52058">
    <property type="entry name" value="L domain-like"/>
    <property type="match status" value="2"/>
</dbReference>
<keyword evidence="2" id="KW-0611">Plant defense</keyword>
<name>A0AAV3QA44_LITER</name>
<dbReference type="AlphaFoldDB" id="A0AAV3QA44"/>